<dbReference type="Proteomes" id="UP000284706">
    <property type="component" value="Unassembled WGS sequence"/>
</dbReference>
<dbReference type="EMBL" id="NHYE01001414">
    <property type="protein sequence ID" value="PPQ95771.1"/>
    <property type="molecule type" value="Genomic_DNA"/>
</dbReference>
<name>A0A409XYH1_9AGAR</name>
<dbReference type="STRING" id="231916.A0A409XYH1"/>
<gene>
    <name evidence="1" type="ORF">CVT26_015911</name>
</gene>
<organism evidence="1 2">
    <name type="scientific">Gymnopilus dilepis</name>
    <dbReference type="NCBI Taxonomy" id="231916"/>
    <lineage>
        <taxon>Eukaryota</taxon>
        <taxon>Fungi</taxon>
        <taxon>Dikarya</taxon>
        <taxon>Basidiomycota</taxon>
        <taxon>Agaricomycotina</taxon>
        <taxon>Agaricomycetes</taxon>
        <taxon>Agaricomycetidae</taxon>
        <taxon>Agaricales</taxon>
        <taxon>Agaricineae</taxon>
        <taxon>Hymenogastraceae</taxon>
        <taxon>Gymnopilus</taxon>
    </lineage>
</organism>
<evidence type="ECO:0000313" key="1">
    <source>
        <dbReference type="EMBL" id="PPQ95771.1"/>
    </source>
</evidence>
<sequence length="361" mass="37832">MSSIHAIICARLHAGSNMQHRTKRLTSTLLRSLRSQKMLKSLAFVSILTSAALAQSSTASASSAASTANPLIPSGISSTCTAFLNSLDTDSSLTSCLSSLNSATSGFAPGSSSTPSQATLTSALNQLCTDSVKSACSETLIRPKITAFYTACPEELTTKRVEEVVRLYDVLYTILPIQISVCAKDDSANWCVLAPSTNSREVDDAVAGGSTPDLTQLLSLLYTDNSALKRRADTAALVPNMTTYHDSNLPFLFFNPNQDATTLCTTCLRNVLTAYINFESDVPYAPGLNQSELLDTQSALYQAVQSKCPSNFLSGAVQAAGGLSSGPGLLSSGAVSTISSEYQSFLAIAMGVATLAVSVVV</sequence>
<dbReference type="AlphaFoldDB" id="A0A409XYH1"/>
<protein>
    <submittedName>
        <fullName evidence="1">Uncharacterized protein</fullName>
    </submittedName>
</protein>
<dbReference type="OrthoDB" id="5588482at2759"/>
<evidence type="ECO:0000313" key="2">
    <source>
        <dbReference type="Proteomes" id="UP000284706"/>
    </source>
</evidence>
<dbReference type="InParanoid" id="A0A409XYH1"/>
<comment type="caution">
    <text evidence="1">The sequence shown here is derived from an EMBL/GenBank/DDBJ whole genome shotgun (WGS) entry which is preliminary data.</text>
</comment>
<reference evidence="1 2" key="1">
    <citation type="journal article" date="2018" name="Evol. Lett.">
        <title>Horizontal gene cluster transfer increased hallucinogenic mushroom diversity.</title>
        <authorList>
            <person name="Reynolds H.T."/>
            <person name="Vijayakumar V."/>
            <person name="Gluck-Thaler E."/>
            <person name="Korotkin H.B."/>
            <person name="Matheny P.B."/>
            <person name="Slot J.C."/>
        </authorList>
    </citation>
    <scope>NUCLEOTIDE SEQUENCE [LARGE SCALE GENOMIC DNA]</scope>
    <source>
        <strain evidence="1 2">SRW20</strain>
    </source>
</reference>
<accession>A0A409XYH1</accession>
<keyword evidence="2" id="KW-1185">Reference proteome</keyword>
<proteinExistence type="predicted"/>